<name>A0AA39GIG4_SARSR</name>
<reference evidence="3" key="1">
    <citation type="submission" date="2022-10" db="EMBL/GenBank/DDBJ databases">
        <title>Determination and structural analysis of whole genome sequence of Sarocladium strictum F4-1.</title>
        <authorList>
            <person name="Hu L."/>
            <person name="Jiang Y."/>
        </authorList>
    </citation>
    <scope>NUCLEOTIDE SEQUENCE</scope>
    <source>
        <strain evidence="3">F4-1</strain>
    </source>
</reference>
<gene>
    <name evidence="3" type="ORF">NLU13_4204</name>
</gene>
<feature type="compositionally biased region" description="Basic residues" evidence="2">
    <location>
        <begin position="28"/>
        <end position="45"/>
    </location>
</feature>
<feature type="compositionally biased region" description="Polar residues" evidence="2">
    <location>
        <begin position="12"/>
        <end position="23"/>
    </location>
</feature>
<accession>A0AA39GIG4</accession>
<feature type="region of interest" description="Disordered" evidence="2">
    <location>
        <begin position="1"/>
        <end position="46"/>
    </location>
</feature>
<proteinExistence type="predicted"/>
<feature type="compositionally biased region" description="Basic and acidic residues" evidence="2">
    <location>
        <begin position="1"/>
        <end position="11"/>
    </location>
</feature>
<organism evidence="3 4">
    <name type="scientific">Sarocladium strictum</name>
    <name type="common">Black bundle disease fungus</name>
    <name type="synonym">Acremonium strictum</name>
    <dbReference type="NCBI Taxonomy" id="5046"/>
    <lineage>
        <taxon>Eukaryota</taxon>
        <taxon>Fungi</taxon>
        <taxon>Dikarya</taxon>
        <taxon>Ascomycota</taxon>
        <taxon>Pezizomycotina</taxon>
        <taxon>Sordariomycetes</taxon>
        <taxon>Hypocreomycetidae</taxon>
        <taxon>Hypocreales</taxon>
        <taxon>Sarocladiaceae</taxon>
        <taxon>Sarocladium</taxon>
    </lineage>
</organism>
<evidence type="ECO:0000313" key="3">
    <source>
        <dbReference type="EMBL" id="KAK0387960.1"/>
    </source>
</evidence>
<feature type="coiled-coil region" evidence="1">
    <location>
        <begin position="108"/>
        <end position="181"/>
    </location>
</feature>
<protein>
    <submittedName>
        <fullName evidence="3">Uncharacterized protein</fullName>
    </submittedName>
</protein>
<keyword evidence="1" id="KW-0175">Coiled coil</keyword>
<sequence length="216" mass="25445">MPRHIHVEAKSSKGTPQFVTCSRSHSDGHKHKHHHNHNHHHHHRDVVKVDRSEWEALREREHTLADSNKSFALENNTLKASLSATQQERHRLVHGVIPQIQSQVAAANDQAQRHYREAERQHQRALRLESENKELRAESADLRTRVTELRRQLDASMGRRVAELLKEVEYWKDQYRRMKTKHDAAWRQYDDLCASVRLKSEKLAVYEDILRRGGLI</sequence>
<comment type="caution">
    <text evidence="3">The sequence shown here is derived from an EMBL/GenBank/DDBJ whole genome shotgun (WGS) entry which is preliminary data.</text>
</comment>
<dbReference type="EMBL" id="JAPDFR010000003">
    <property type="protein sequence ID" value="KAK0387960.1"/>
    <property type="molecule type" value="Genomic_DNA"/>
</dbReference>
<dbReference type="Proteomes" id="UP001175261">
    <property type="component" value="Unassembled WGS sequence"/>
</dbReference>
<keyword evidence="4" id="KW-1185">Reference proteome</keyword>
<dbReference type="AlphaFoldDB" id="A0AA39GIG4"/>
<evidence type="ECO:0000256" key="2">
    <source>
        <dbReference type="SAM" id="MobiDB-lite"/>
    </source>
</evidence>
<evidence type="ECO:0000313" key="4">
    <source>
        <dbReference type="Proteomes" id="UP001175261"/>
    </source>
</evidence>
<evidence type="ECO:0000256" key="1">
    <source>
        <dbReference type="SAM" id="Coils"/>
    </source>
</evidence>